<accession>A0A8T1TTK5</accession>
<evidence type="ECO:0000313" key="3">
    <source>
        <dbReference type="Proteomes" id="UP000688947"/>
    </source>
</evidence>
<sequence>MVRKPSLKHRKQVYVAVYNVAASAFDGIESKSSALLLGRWEGVRIRTRKSIVRTQSETLPAPMVEDVADSSESSVTTAEPVGKKSAKPALNYSRSAAITSAESVAKTLS</sequence>
<dbReference type="AlphaFoldDB" id="A0A8T1TTK5"/>
<dbReference type="Proteomes" id="UP000688947">
    <property type="component" value="Unassembled WGS sequence"/>
</dbReference>
<protein>
    <submittedName>
        <fullName evidence="2">Uncharacterized protein</fullName>
    </submittedName>
</protein>
<comment type="caution">
    <text evidence="2">The sequence shown here is derived from an EMBL/GenBank/DDBJ whole genome shotgun (WGS) entry which is preliminary data.</text>
</comment>
<organism evidence="2 3">
    <name type="scientific">Phytophthora cactorum</name>
    <dbReference type="NCBI Taxonomy" id="29920"/>
    <lineage>
        <taxon>Eukaryota</taxon>
        <taxon>Sar</taxon>
        <taxon>Stramenopiles</taxon>
        <taxon>Oomycota</taxon>
        <taxon>Peronosporomycetes</taxon>
        <taxon>Peronosporales</taxon>
        <taxon>Peronosporaceae</taxon>
        <taxon>Phytophthora</taxon>
    </lineage>
</organism>
<dbReference type="OrthoDB" id="10539489at2759"/>
<feature type="compositionally biased region" description="Low complexity" evidence="1">
    <location>
        <begin position="70"/>
        <end position="79"/>
    </location>
</feature>
<gene>
    <name evidence="2" type="ORF">JG687_00017299</name>
</gene>
<name>A0A8T1TTK5_9STRA</name>
<evidence type="ECO:0000256" key="1">
    <source>
        <dbReference type="SAM" id="MobiDB-lite"/>
    </source>
</evidence>
<evidence type="ECO:0000313" key="2">
    <source>
        <dbReference type="EMBL" id="KAG6945426.1"/>
    </source>
</evidence>
<reference evidence="2" key="1">
    <citation type="submission" date="2021-01" db="EMBL/GenBank/DDBJ databases">
        <title>Phytophthora aleatoria, a newly-described species from Pinus radiata is distinct from Phytophthora cactorum isolates based on comparative genomics.</title>
        <authorList>
            <person name="Mcdougal R."/>
            <person name="Panda P."/>
            <person name="Williams N."/>
            <person name="Studholme D.J."/>
        </authorList>
    </citation>
    <scope>NUCLEOTIDE SEQUENCE</scope>
    <source>
        <strain evidence="2">NZFS 3830</strain>
    </source>
</reference>
<feature type="region of interest" description="Disordered" evidence="1">
    <location>
        <begin position="65"/>
        <end position="87"/>
    </location>
</feature>
<proteinExistence type="predicted"/>
<dbReference type="EMBL" id="JAENGZ010001974">
    <property type="protein sequence ID" value="KAG6945426.1"/>
    <property type="molecule type" value="Genomic_DNA"/>
</dbReference>